<dbReference type="OrthoDB" id="10253098at2759"/>
<dbReference type="SUPFAM" id="SSF55729">
    <property type="entry name" value="Acyl-CoA N-acyltransferases (Nat)"/>
    <property type="match status" value="1"/>
</dbReference>
<dbReference type="PANTHER" id="PTHR12046">
    <property type="entry name" value="HISTONE ACETYLTRANSFERASE TYPE B CATALYTIC SUBUNIT"/>
    <property type="match status" value="1"/>
</dbReference>
<dbReference type="Pfam" id="PF10394">
    <property type="entry name" value="Hat1_N"/>
    <property type="match status" value="1"/>
</dbReference>
<evidence type="ECO:0000256" key="5">
    <source>
        <dbReference type="ARBA" id="ARBA00048017"/>
    </source>
</evidence>
<dbReference type="GO" id="GO:0004402">
    <property type="term" value="F:histone acetyltransferase activity"/>
    <property type="evidence" value="ECO:0007669"/>
    <property type="project" value="InterPro"/>
</dbReference>
<proteinExistence type="inferred from homology"/>
<evidence type="ECO:0000313" key="8">
    <source>
        <dbReference type="EMBL" id="CAH1282171.1"/>
    </source>
</evidence>
<dbReference type="Pfam" id="PF00583">
    <property type="entry name" value="Acetyltransf_1"/>
    <property type="match status" value="1"/>
</dbReference>
<keyword evidence="4" id="KW-0012">Acyltransferase</keyword>
<dbReference type="InterPro" id="IPR016181">
    <property type="entry name" value="Acyl_CoA_acyltransferase"/>
</dbReference>
<evidence type="ECO:0000256" key="1">
    <source>
        <dbReference type="ARBA" id="ARBA00010543"/>
    </source>
</evidence>
<dbReference type="Proteomes" id="UP001153709">
    <property type="component" value="Chromosome 6"/>
</dbReference>
<accession>A0A9P0E0N2</accession>
<dbReference type="InterPro" id="IPR019467">
    <property type="entry name" value="Hat1_N"/>
</dbReference>
<evidence type="ECO:0000256" key="2">
    <source>
        <dbReference type="ARBA" id="ARBA00013184"/>
    </source>
</evidence>
<comment type="similarity">
    <text evidence="1">Belongs to the HAT1 family.</text>
</comment>
<comment type="catalytic activity">
    <reaction evidence="5">
        <text>L-lysyl-[protein] + acetyl-CoA = N(6)-acetyl-L-lysyl-[protein] + CoA + H(+)</text>
        <dbReference type="Rhea" id="RHEA:45948"/>
        <dbReference type="Rhea" id="RHEA-COMP:9752"/>
        <dbReference type="Rhea" id="RHEA-COMP:10731"/>
        <dbReference type="ChEBI" id="CHEBI:15378"/>
        <dbReference type="ChEBI" id="CHEBI:29969"/>
        <dbReference type="ChEBI" id="CHEBI:57287"/>
        <dbReference type="ChEBI" id="CHEBI:57288"/>
        <dbReference type="ChEBI" id="CHEBI:61930"/>
        <dbReference type="EC" id="2.3.1.48"/>
    </reaction>
</comment>
<dbReference type="GO" id="GO:0031509">
    <property type="term" value="P:subtelomeric heterochromatin formation"/>
    <property type="evidence" value="ECO:0007669"/>
    <property type="project" value="InterPro"/>
</dbReference>
<evidence type="ECO:0000259" key="7">
    <source>
        <dbReference type="Pfam" id="PF10394"/>
    </source>
</evidence>
<keyword evidence="9" id="KW-1185">Reference proteome</keyword>
<gene>
    <name evidence="8" type="ORF">DIABBA_LOCUS9830</name>
</gene>
<evidence type="ECO:0000313" key="9">
    <source>
        <dbReference type="Proteomes" id="UP001153709"/>
    </source>
</evidence>
<dbReference type="InterPro" id="IPR000182">
    <property type="entry name" value="GNAT_dom"/>
</dbReference>
<feature type="domain" description="N-acetyltransferase" evidence="6">
    <location>
        <begin position="200"/>
        <end position="267"/>
    </location>
</feature>
<reference evidence="8" key="1">
    <citation type="submission" date="2022-01" db="EMBL/GenBank/DDBJ databases">
        <authorList>
            <person name="King R."/>
        </authorList>
    </citation>
    <scope>NUCLEOTIDE SEQUENCE</scope>
</reference>
<organism evidence="8 9">
    <name type="scientific">Diabrotica balteata</name>
    <name type="common">Banded cucumber beetle</name>
    <dbReference type="NCBI Taxonomy" id="107213"/>
    <lineage>
        <taxon>Eukaryota</taxon>
        <taxon>Metazoa</taxon>
        <taxon>Ecdysozoa</taxon>
        <taxon>Arthropoda</taxon>
        <taxon>Hexapoda</taxon>
        <taxon>Insecta</taxon>
        <taxon>Pterygota</taxon>
        <taxon>Neoptera</taxon>
        <taxon>Endopterygota</taxon>
        <taxon>Coleoptera</taxon>
        <taxon>Polyphaga</taxon>
        <taxon>Cucujiformia</taxon>
        <taxon>Chrysomeloidea</taxon>
        <taxon>Chrysomelidae</taxon>
        <taxon>Galerucinae</taxon>
        <taxon>Diabroticina</taxon>
        <taxon>Diabroticites</taxon>
        <taxon>Diabrotica</taxon>
    </lineage>
</organism>
<dbReference type="InterPro" id="IPR017380">
    <property type="entry name" value="Hist_AcTrfase_B-typ_cat-su"/>
</dbReference>
<dbReference type="CDD" id="cd04301">
    <property type="entry name" value="NAT_SF"/>
    <property type="match status" value="1"/>
</dbReference>
<dbReference type="AlphaFoldDB" id="A0A9P0E0N2"/>
<sequence length="413" mass="48143">MAGTSSSNGHLECEDEEMSIYRKDSNAVVTFNIVFNERNLTEPCLTFKPIMSHQVFENECIFGYRSLSIKLIYMHNSAKCYVDVVSSGIIEKDGHKPDDIMECLNPWLPENYTTDKDEFIQWINKEQHNVIFGNIIHEHIYKGEFFEDHSVEVQYTYKITQCDIADENFKKFHQAFETYVIWFIDGATFIDLDDEKWEIFYAYEEVKHPKTGQMLITPVGFCTVYKFYSYPANIRSRISQFFILPTHQKRGLGTALYQAVFKTLQSLSSVTDITVEEPTTIFQKIRDQSDCQLVKESLEKNNLSISVTHSKKIFAHLKDLKFGKKQIQRIYDILCGCEASLDKFTYNQFFKNINKRIESEVNNRMKVGMKKMRLVVDGNATHALVDEEAVAKAEFQKYKEDLELAVKYVKNKL</sequence>
<name>A0A9P0E0N2_DIABA</name>
<dbReference type="InterPro" id="IPR037113">
    <property type="entry name" value="Hat1_N_sf"/>
</dbReference>
<dbReference type="EC" id="2.3.1.48" evidence="2"/>
<protein>
    <recommendedName>
        <fullName evidence="2">histone acetyltransferase</fullName>
        <ecNumber evidence="2">2.3.1.48</ecNumber>
    </recommendedName>
</protein>
<keyword evidence="3" id="KW-0808">Transferase</keyword>
<dbReference type="GO" id="GO:0005634">
    <property type="term" value="C:nucleus"/>
    <property type="evidence" value="ECO:0007669"/>
    <property type="project" value="InterPro"/>
</dbReference>
<dbReference type="Gene3D" id="3.90.360.10">
    <property type="entry name" value="Histone acetyl transferase 1 (HAT1), N-terminal domain"/>
    <property type="match status" value="1"/>
</dbReference>
<feature type="domain" description="Histone acetyl transferase HAT1 N-terminal" evidence="7">
    <location>
        <begin position="24"/>
        <end position="185"/>
    </location>
</feature>
<evidence type="ECO:0000256" key="4">
    <source>
        <dbReference type="ARBA" id="ARBA00023315"/>
    </source>
</evidence>
<dbReference type="GO" id="GO:0000781">
    <property type="term" value="C:chromosome, telomeric region"/>
    <property type="evidence" value="ECO:0007669"/>
    <property type="project" value="GOC"/>
</dbReference>
<evidence type="ECO:0000256" key="3">
    <source>
        <dbReference type="ARBA" id="ARBA00022679"/>
    </source>
</evidence>
<evidence type="ECO:0000259" key="6">
    <source>
        <dbReference type="Pfam" id="PF00583"/>
    </source>
</evidence>
<dbReference type="Gene3D" id="3.40.630.30">
    <property type="match status" value="1"/>
</dbReference>
<dbReference type="EMBL" id="OU898281">
    <property type="protein sequence ID" value="CAH1282171.1"/>
    <property type="molecule type" value="Genomic_DNA"/>
</dbReference>